<dbReference type="Proteomes" id="UP000305948">
    <property type="component" value="Unassembled WGS sequence"/>
</dbReference>
<organism evidence="1 2">
    <name type="scientific">Heliocybe sulcata</name>
    <dbReference type="NCBI Taxonomy" id="5364"/>
    <lineage>
        <taxon>Eukaryota</taxon>
        <taxon>Fungi</taxon>
        <taxon>Dikarya</taxon>
        <taxon>Basidiomycota</taxon>
        <taxon>Agaricomycotina</taxon>
        <taxon>Agaricomycetes</taxon>
        <taxon>Gloeophyllales</taxon>
        <taxon>Gloeophyllaceae</taxon>
        <taxon>Heliocybe</taxon>
    </lineage>
</organism>
<gene>
    <name evidence="1" type="ORF">OE88DRAFT_1730718</name>
</gene>
<dbReference type="AlphaFoldDB" id="A0A5C3NKE1"/>
<dbReference type="EMBL" id="ML213503">
    <property type="protein sequence ID" value="TFK57345.1"/>
    <property type="molecule type" value="Genomic_DNA"/>
</dbReference>
<protein>
    <submittedName>
        <fullName evidence="1">Uncharacterized protein</fullName>
    </submittedName>
</protein>
<sequence>MASTSPPFYILVSQSTLTNDTHANLSSALNHPVIQYQYADDSPLSLLPETEGEHVLVLDWDPLAIGVAPTGRSLSQHLTVTGVKVTDAPGAGAADEEDKKNDRMYILETTVEPAPSAQNGLGGDEKDALSVLTKFKEMNTALHRALDYPDFSALRTPQPPAAILKHR</sequence>
<proteinExistence type="predicted"/>
<reference evidence="1 2" key="1">
    <citation type="journal article" date="2019" name="Nat. Ecol. Evol.">
        <title>Megaphylogeny resolves global patterns of mushroom evolution.</title>
        <authorList>
            <person name="Varga T."/>
            <person name="Krizsan K."/>
            <person name="Foldi C."/>
            <person name="Dima B."/>
            <person name="Sanchez-Garcia M."/>
            <person name="Sanchez-Ramirez S."/>
            <person name="Szollosi G.J."/>
            <person name="Szarkandi J.G."/>
            <person name="Papp V."/>
            <person name="Albert L."/>
            <person name="Andreopoulos W."/>
            <person name="Angelini C."/>
            <person name="Antonin V."/>
            <person name="Barry K.W."/>
            <person name="Bougher N.L."/>
            <person name="Buchanan P."/>
            <person name="Buyck B."/>
            <person name="Bense V."/>
            <person name="Catcheside P."/>
            <person name="Chovatia M."/>
            <person name="Cooper J."/>
            <person name="Damon W."/>
            <person name="Desjardin D."/>
            <person name="Finy P."/>
            <person name="Geml J."/>
            <person name="Haridas S."/>
            <person name="Hughes K."/>
            <person name="Justo A."/>
            <person name="Karasinski D."/>
            <person name="Kautmanova I."/>
            <person name="Kiss B."/>
            <person name="Kocsube S."/>
            <person name="Kotiranta H."/>
            <person name="LaButti K.M."/>
            <person name="Lechner B.E."/>
            <person name="Liimatainen K."/>
            <person name="Lipzen A."/>
            <person name="Lukacs Z."/>
            <person name="Mihaltcheva S."/>
            <person name="Morgado L.N."/>
            <person name="Niskanen T."/>
            <person name="Noordeloos M.E."/>
            <person name="Ohm R.A."/>
            <person name="Ortiz-Santana B."/>
            <person name="Ovrebo C."/>
            <person name="Racz N."/>
            <person name="Riley R."/>
            <person name="Savchenko A."/>
            <person name="Shiryaev A."/>
            <person name="Soop K."/>
            <person name="Spirin V."/>
            <person name="Szebenyi C."/>
            <person name="Tomsovsky M."/>
            <person name="Tulloss R.E."/>
            <person name="Uehling J."/>
            <person name="Grigoriev I.V."/>
            <person name="Vagvolgyi C."/>
            <person name="Papp T."/>
            <person name="Martin F.M."/>
            <person name="Miettinen O."/>
            <person name="Hibbett D.S."/>
            <person name="Nagy L.G."/>
        </authorList>
    </citation>
    <scope>NUCLEOTIDE SEQUENCE [LARGE SCALE GENOMIC DNA]</scope>
    <source>
        <strain evidence="1 2">OMC1185</strain>
    </source>
</reference>
<name>A0A5C3NKE1_9AGAM</name>
<dbReference type="OrthoDB" id="3192267at2759"/>
<evidence type="ECO:0000313" key="1">
    <source>
        <dbReference type="EMBL" id="TFK57345.1"/>
    </source>
</evidence>
<keyword evidence="2" id="KW-1185">Reference proteome</keyword>
<accession>A0A5C3NKE1</accession>
<evidence type="ECO:0000313" key="2">
    <source>
        <dbReference type="Proteomes" id="UP000305948"/>
    </source>
</evidence>